<sequence>MVRENRHFQLDNSVLSEVKSRKYEMLMKNLQLREEGKETTSTIFPNYTTQNTQPKTKLNNPQHPHVIIDSQHLMVAILAALFVGENTAFLGAAGLVLGVIGLLLLATNNMWMHNFYLVDKDGYLPQRKMLPKQLNVLPLSTVNSL</sequence>
<protein>
    <submittedName>
        <fullName evidence="2">Uncharacterized protein</fullName>
    </submittedName>
</protein>
<reference evidence="3" key="1">
    <citation type="journal article" date="2020" name="Genome Biol.">
        <title>Gamete binning: chromosome-level and haplotype-resolved genome assembly enabled by high-throughput single-cell sequencing of gamete genomes.</title>
        <authorList>
            <person name="Campoy J.A."/>
            <person name="Sun H."/>
            <person name="Goel M."/>
            <person name="Jiao W.-B."/>
            <person name="Folz-Donahue K."/>
            <person name="Wang N."/>
            <person name="Rubio M."/>
            <person name="Liu C."/>
            <person name="Kukat C."/>
            <person name="Ruiz D."/>
            <person name="Huettel B."/>
            <person name="Schneeberger K."/>
        </authorList>
    </citation>
    <scope>NUCLEOTIDE SEQUENCE [LARGE SCALE GENOMIC DNA]</scope>
    <source>
        <strain evidence="3">cv. Rojo Pasion</strain>
    </source>
</reference>
<organism evidence="2 3">
    <name type="scientific">Prunus armeniaca</name>
    <name type="common">Apricot</name>
    <name type="synonym">Armeniaca vulgaris</name>
    <dbReference type="NCBI Taxonomy" id="36596"/>
    <lineage>
        <taxon>Eukaryota</taxon>
        <taxon>Viridiplantae</taxon>
        <taxon>Streptophyta</taxon>
        <taxon>Embryophyta</taxon>
        <taxon>Tracheophyta</taxon>
        <taxon>Spermatophyta</taxon>
        <taxon>Magnoliopsida</taxon>
        <taxon>eudicotyledons</taxon>
        <taxon>Gunneridae</taxon>
        <taxon>Pentapetalae</taxon>
        <taxon>rosids</taxon>
        <taxon>fabids</taxon>
        <taxon>Rosales</taxon>
        <taxon>Rosaceae</taxon>
        <taxon>Amygdaloideae</taxon>
        <taxon>Amygdaleae</taxon>
        <taxon>Prunus</taxon>
    </lineage>
</organism>
<evidence type="ECO:0000313" key="2">
    <source>
        <dbReference type="EMBL" id="CAB4294025.1"/>
    </source>
</evidence>
<keyword evidence="1" id="KW-0472">Membrane</keyword>
<proteinExistence type="predicted"/>
<keyword evidence="1" id="KW-1133">Transmembrane helix</keyword>
<evidence type="ECO:0000313" key="3">
    <source>
        <dbReference type="Proteomes" id="UP000507245"/>
    </source>
</evidence>
<gene>
    <name evidence="2" type="ORF">ORAREDHAP_LOCUS3649</name>
</gene>
<dbReference type="Proteomes" id="UP000507245">
    <property type="component" value="Unassembled WGS sequence"/>
</dbReference>
<dbReference type="EMBL" id="CAEKKB010000001">
    <property type="protein sequence ID" value="CAB4294025.1"/>
    <property type="molecule type" value="Genomic_DNA"/>
</dbReference>
<dbReference type="AlphaFoldDB" id="A0A6J5W2I6"/>
<keyword evidence="1" id="KW-0812">Transmembrane</keyword>
<keyword evidence="3" id="KW-1185">Reference proteome</keyword>
<accession>A0A6J5W2I6</accession>
<evidence type="ECO:0000256" key="1">
    <source>
        <dbReference type="SAM" id="Phobius"/>
    </source>
</evidence>
<name>A0A6J5W2I6_PRUAR</name>
<feature type="transmembrane region" description="Helical" evidence="1">
    <location>
        <begin position="89"/>
        <end position="107"/>
    </location>
</feature>